<evidence type="ECO:0000313" key="1">
    <source>
        <dbReference type="EMBL" id="MBB5712441.1"/>
    </source>
</evidence>
<evidence type="ECO:0000313" key="2">
    <source>
        <dbReference type="Proteomes" id="UP000527143"/>
    </source>
</evidence>
<organism evidence="1 2">
    <name type="scientific">Sphingomonas xinjiangensis</name>
    <dbReference type="NCBI Taxonomy" id="643568"/>
    <lineage>
        <taxon>Bacteria</taxon>
        <taxon>Pseudomonadati</taxon>
        <taxon>Pseudomonadota</taxon>
        <taxon>Alphaproteobacteria</taxon>
        <taxon>Sphingomonadales</taxon>
        <taxon>Sphingomonadaceae</taxon>
        <taxon>Sphingomonas</taxon>
    </lineage>
</organism>
<keyword evidence="2" id="KW-1185">Reference proteome</keyword>
<dbReference type="Proteomes" id="UP000527143">
    <property type="component" value="Unassembled WGS sequence"/>
</dbReference>
<dbReference type="EMBL" id="JACIJF010000017">
    <property type="protein sequence ID" value="MBB5712441.1"/>
    <property type="molecule type" value="Genomic_DNA"/>
</dbReference>
<proteinExistence type="predicted"/>
<name>A0A840YRY9_9SPHN</name>
<comment type="caution">
    <text evidence="1">The sequence shown here is derived from an EMBL/GenBank/DDBJ whole genome shotgun (WGS) entry which is preliminary data.</text>
</comment>
<gene>
    <name evidence="1" type="ORF">FHT02_003700</name>
</gene>
<sequence>MFFDDSQFVRGGNRPEPVVQISSRERLLVTEAVDGAP</sequence>
<accession>A0A840YRY9</accession>
<dbReference type="AlphaFoldDB" id="A0A840YRY9"/>
<reference evidence="1 2" key="1">
    <citation type="submission" date="2020-08" db="EMBL/GenBank/DDBJ databases">
        <title>Genomic Encyclopedia of Type Strains, Phase IV (KMG-IV): sequencing the most valuable type-strain genomes for metagenomic binning, comparative biology and taxonomic classification.</title>
        <authorList>
            <person name="Goeker M."/>
        </authorList>
    </citation>
    <scope>NUCLEOTIDE SEQUENCE [LARGE SCALE GENOMIC DNA]</scope>
    <source>
        <strain evidence="1 2">DSM 26736</strain>
    </source>
</reference>
<protein>
    <submittedName>
        <fullName evidence="1">Uncharacterized protein</fullName>
    </submittedName>
</protein>